<reference evidence="8" key="1">
    <citation type="submission" date="2021-01" db="EMBL/GenBank/DDBJ databases">
        <authorList>
            <person name="Corre E."/>
            <person name="Pelletier E."/>
            <person name="Niang G."/>
            <person name="Scheremetjew M."/>
            <person name="Finn R."/>
            <person name="Kale V."/>
            <person name="Holt S."/>
            <person name="Cochrane G."/>
            <person name="Meng A."/>
            <person name="Brown T."/>
            <person name="Cohen L."/>
        </authorList>
    </citation>
    <scope>NUCLEOTIDE SEQUENCE</scope>
    <source>
        <strain evidence="8">UTEX LB 2760</strain>
    </source>
</reference>
<feature type="compositionally biased region" description="Basic and acidic residues" evidence="6">
    <location>
        <begin position="577"/>
        <end position="596"/>
    </location>
</feature>
<name>A0A7S0BRH2_9RHOD</name>
<evidence type="ECO:0000256" key="5">
    <source>
        <dbReference type="PIRSR" id="PIRSR602081-2"/>
    </source>
</evidence>
<feature type="site" description="Electron transfer via tryptophanyl radical" evidence="5">
    <location>
        <position position="388"/>
    </location>
</feature>
<dbReference type="InterPro" id="IPR002081">
    <property type="entry name" value="Cryptochrome/DNA_photolyase_1"/>
</dbReference>
<dbReference type="PANTHER" id="PTHR11455:SF18">
    <property type="entry name" value="SI:CH1073-390K14.1"/>
    <property type="match status" value="1"/>
</dbReference>
<dbReference type="Gene3D" id="1.25.40.80">
    <property type="match status" value="1"/>
</dbReference>
<dbReference type="Pfam" id="PF03441">
    <property type="entry name" value="FAD_binding_7"/>
    <property type="match status" value="1"/>
</dbReference>
<feature type="region of interest" description="Disordered" evidence="6">
    <location>
        <begin position="577"/>
        <end position="598"/>
    </location>
</feature>
<comment type="similarity">
    <text evidence="1">Belongs to the DNA photolyase class-1 family.</text>
</comment>
<dbReference type="GO" id="GO:0043153">
    <property type="term" value="P:entrainment of circadian clock by photoperiod"/>
    <property type="evidence" value="ECO:0007669"/>
    <property type="project" value="TreeGrafter"/>
</dbReference>
<dbReference type="PROSITE" id="PS51645">
    <property type="entry name" value="PHR_CRY_ALPHA_BETA"/>
    <property type="match status" value="1"/>
</dbReference>
<organism evidence="8">
    <name type="scientific">Rhodosorus marinus</name>
    <dbReference type="NCBI Taxonomy" id="101924"/>
    <lineage>
        <taxon>Eukaryota</taxon>
        <taxon>Rhodophyta</taxon>
        <taxon>Stylonematophyceae</taxon>
        <taxon>Stylonematales</taxon>
        <taxon>Stylonemataceae</taxon>
        <taxon>Rhodosorus</taxon>
    </lineage>
</organism>
<dbReference type="GO" id="GO:0003677">
    <property type="term" value="F:DNA binding"/>
    <property type="evidence" value="ECO:0007669"/>
    <property type="project" value="TreeGrafter"/>
</dbReference>
<feature type="region of interest" description="Disordered" evidence="6">
    <location>
        <begin position="1"/>
        <end position="70"/>
    </location>
</feature>
<feature type="binding site" evidence="4">
    <location>
        <position position="354"/>
    </location>
    <ligand>
        <name>FAD</name>
        <dbReference type="ChEBI" id="CHEBI:57692"/>
    </ligand>
</feature>
<dbReference type="InterPro" id="IPR036134">
    <property type="entry name" value="Crypto/Photolyase_FAD-like_sf"/>
</dbReference>
<keyword evidence="3 4" id="KW-0274">FAD</keyword>
<evidence type="ECO:0000256" key="4">
    <source>
        <dbReference type="PIRSR" id="PIRSR602081-1"/>
    </source>
</evidence>
<evidence type="ECO:0000256" key="3">
    <source>
        <dbReference type="ARBA" id="ARBA00022827"/>
    </source>
</evidence>
<dbReference type="InterPro" id="IPR005101">
    <property type="entry name" value="Cryptochr/Photolyase_FAD-bd"/>
</dbReference>
<feature type="site" description="Electron transfer via tryptophanyl radical" evidence="5">
    <location>
        <position position="464"/>
    </location>
</feature>
<feature type="binding site" evidence="4">
    <location>
        <begin position="454"/>
        <end position="456"/>
    </location>
    <ligand>
        <name>FAD</name>
        <dbReference type="ChEBI" id="CHEBI:57692"/>
    </ligand>
</feature>
<dbReference type="Pfam" id="PF00875">
    <property type="entry name" value="DNA_photolyase"/>
    <property type="match status" value="1"/>
</dbReference>
<dbReference type="SUPFAM" id="SSF52425">
    <property type="entry name" value="Cryptochrome/photolyase, N-terminal domain"/>
    <property type="match status" value="1"/>
</dbReference>
<dbReference type="Gene3D" id="1.10.579.10">
    <property type="entry name" value="DNA Cyclobutane Dipyrimidine Photolyase, subunit A, domain 3"/>
    <property type="match status" value="1"/>
</dbReference>
<accession>A0A7S0BRH2</accession>
<evidence type="ECO:0000259" key="7">
    <source>
        <dbReference type="PROSITE" id="PS51645"/>
    </source>
</evidence>
<feature type="compositionally biased region" description="Polar residues" evidence="6">
    <location>
        <begin position="12"/>
        <end position="23"/>
    </location>
</feature>
<comment type="cofactor">
    <cofactor evidence="4">
        <name>FAD</name>
        <dbReference type="ChEBI" id="CHEBI:57692"/>
    </cofactor>
    <text evidence="4">Binds 1 FAD per subunit.</text>
</comment>
<feature type="domain" description="Photolyase/cryptochrome alpha/beta" evidence="7">
    <location>
        <begin position="75"/>
        <end position="203"/>
    </location>
</feature>
<feature type="region of interest" description="Disordered" evidence="6">
    <location>
        <begin position="642"/>
        <end position="683"/>
    </location>
</feature>
<evidence type="ECO:0000313" key="8">
    <source>
        <dbReference type="EMBL" id="CAD8401390.1"/>
    </source>
</evidence>
<dbReference type="GO" id="GO:0071949">
    <property type="term" value="F:FAD binding"/>
    <property type="evidence" value="ECO:0007669"/>
    <property type="project" value="TreeGrafter"/>
</dbReference>
<dbReference type="InterPro" id="IPR006050">
    <property type="entry name" value="DNA_photolyase_N"/>
</dbReference>
<dbReference type="GO" id="GO:0005737">
    <property type="term" value="C:cytoplasm"/>
    <property type="evidence" value="ECO:0007669"/>
    <property type="project" value="TreeGrafter"/>
</dbReference>
<dbReference type="Gene3D" id="3.40.50.620">
    <property type="entry name" value="HUPs"/>
    <property type="match status" value="1"/>
</dbReference>
<dbReference type="GO" id="GO:0003904">
    <property type="term" value="F:deoxyribodipyrimidine photo-lyase activity"/>
    <property type="evidence" value="ECO:0007669"/>
    <property type="project" value="TreeGrafter"/>
</dbReference>
<dbReference type="InterPro" id="IPR014729">
    <property type="entry name" value="Rossmann-like_a/b/a_fold"/>
</dbReference>
<dbReference type="InterPro" id="IPR036155">
    <property type="entry name" value="Crypto/Photolyase_N_sf"/>
</dbReference>
<keyword evidence="2 4" id="KW-0285">Flavoprotein</keyword>
<proteinExistence type="inferred from homology"/>
<protein>
    <recommendedName>
        <fullName evidence="7">Photolyase/cryptochrome alpha/beta domain-containing protein</fullName>
    </recommendedName>
</protein>
<feature type="compositionally biased region" description="Polar residues" evidence="6">
    <location>
        <begin position="658"/>
        <end position="668"/>
    </location>
</feature>
<dbReference type="GO" id="GO:0032922">
    <property type="term" value="P:circadian regulation of gene expression"/>
    <property type="evidence" value="ECO:0007669"/>
    <property type="project" value="TreeGrafter"/>
</dbReference>
<gene>
    <name evidence="8" type="ORF">RMAR0315_LOCUS11394</name>
</gene>
<dbReference type="PANTHER" id="PTHR11455">
    <property type="entry name" value="CRYPTOCHROME"/>
    <property type="match status" value="1"/>
</dbReference>
<sequence length="805" mass="91885">MQYGVGDRPKRTIQNQVPTTILSSDVERRKRPPPSGELTKSEYREENGRKGIGGLAQGDSNRRWKRSKRSRKQGPTIVWFQGHDLRVADHLALSMALRRGGSIIPVFIWNPDLWSPGEAGRWWLKKSLLSLESDLLALNLKLVIRIDSTTAYETLWQLVKQVEADAVYWHRQYNIATIDREEKLRQTLASTGIDARSLKSELLVEPWELETRFTVLHNYMTAWMNFPPPPMPSPAPAPVPLVKGGNKAVPSLSIDELGLDLPKVREEQYDRVWQPGSKSAIKKLSEFLKGSFKTFGEGRSRRDIYGTSKLSPHLQFGEISPRQVYHFVRSQMTKLGLKTSDKEVEGYARASRAFLKNLCSREFAHHLLYHNPSAANYSLIPHYENFPWSNDNEAWISWTEARTGYPLVDAALRDLKATGWIHNILRYLLASFLTKYLLLPWQHGANRFFNLLVDGDMKSNIVGWQWSFGSNSDSLPVNSLINPVGLARKQDPTGYYVRKWLPELSKLPNKYLHCPWKAPVSVLREAGVGLGVNYPAPIVDASFARQRARNALVVMRGILSGQQPNRWSLILNSEIDSERRSDDPENMSRRENDKQFSRLWQLRSGDQTAIAEQTHPSKPLFVSPTAGVSILNRAEVRNDFSGLTPTQSTAPFRVNGSAYPSSSPTHVATSEDDGNSPKDAGCHESMDLAERNDVMTRMILDENHEFHSFAVYIQKTYELTDNTDRRTSKDYVRLCTLRDQFPRATSQSDERQKITIYKMKTFFGRVLRMEVTGEWDRHNHGGVRGPYVYGLRLRRHKSRNLDTKA</sequence>
<dbReference type="PRINTS" id="PR00147">
    <property type="entry name" value="DNAPHOTLYASE"/>
</dbReference>
<dbReference type="SUPFAM" id="SSF48173">
    <property type="entry name" value="Cryptochrome/photolyase FAD-binding domain"/>
    <property type="match status" value="1"/>
</dbReference>
<dbReference type="AlphaFoldDB" id="A0A7S0BRH2"/>
<feature type="binding site" evidence="4">
    <location>
        <begin position="307"/>
        <end position="311"/>
    </location>
    <ligand>
        <name>FAD</name>
        <dbReference type="ChEBI" id="CHEBI:57692"/>
    </ligand>
</feature>
<feature type="site" description="Electron transfer via tryptophanyl radical" evidence="5">
    <location>
        <position position="441"/>
    </location>
</feature>
<dbReference type="GO" id="GO:0005634">
    <property type="term" value="C:nucleus"/>
    <property type="evidence" value="ECO:0007669"/>
    <property type="project" value="TreeGrafter"/>
</dbReference>
<feature type="compositionally biased region" description="Basic and acidic residues" evidence="6">
    <location>
        <begin position="39"/>
        <end position="49"/>
    </location>
</feature>
<dbReference type="EMBL" id="HBEK01020894">
    <property type="protein sequence ID" value="CAD8401390.1"/>
    <property type="molecule type" value="Transcribed_RNA"/>
</dbReference>
<evidence type="ECO:0000256" key="6">
    <source>
        <dbReference type="SAM" id="MobiDB-lite"/>
    </source>
</evidence>
<evidence type="ECO:0000256" key="2">
    <source>
        <dbReference type="ARBA" id="ARBA00022630"/>
    </source>
</evidence>
<evidence type="ECO:0000256" key="1">
    <source>
        <dbReference type="ARBA" id="ARBA00005862"/>
    </source>
</evidence>